<evidence type="ECO:0000256" key="2">
    <source>
        <dbReference type="SAM" id="Phobius"/>
    </source>
</evidence>
<dbReference type="EMBL" id="JBBEGN010000002">
    <property type="protein sequence ID" value="MEJ2867199.1"/>
    <property type="molecule type" value="Genomic_DNA"/>
</dbReference>
<protein>
    <submittedName>
        <fullName evidence="3">DUF6153 family protein</fullName>
    </submittedName>
</protein>
<keyword evidence="2" id="KW-1133">Transmembrane helix</keyword>
<sequence length="138" mass="13850">MTGRGASGRGWCIRTAFLLLALTLVLMHHLVGAHQHRGSAPETPGAATAHVAADTDTGSSGTAPLHVHQGGDGHGVADLLHACLAVLAAAALALVLGLAVRLLAATPAATSRAVAVPTDRAPPPGVPLRLAQLQVLRL</sequence>
<feature type="compositionally biased region" description="Low complexity" evidence="1">
    <location>
        <begin position="46"/>
        <end position="57"/>
    </location>
</feature>
<dbReference type="Proteomes" id="UP001385809">
    <property type="component" value="Unassembled WGS sequence"/>
</dbReference>
<name>A0ABU8MIR4_9PSEU</name>
<evidence type="ECO:0000256" key="1">
    <source>
        <dbReference type="SAM" id="MobiDB-lite"/>
    </source>
</evidence>
<keyword evidence="2" id="KW-0812">Transmembrane</keyword>
<keyword evidence="4" id="KW-1185">Reference proteome</keyword>
<gene>
    <name evidence="3" type="ORF">WCD74_05440</name>
</gene>
<feature type="transmembrane region" description="Helical" evidence="2">
    <location>
        <begin position="79"/>
        <end position="104"/>
    </location>
</feature>
<dbReference type="RefSeq" id="WP_337693821.1">
    <property type="nucleotide sequence ID" value="NZ_JBBEGN010000002.1"/>
</dbReference>
<dbReference type="InterPro" id="IPR046151">
    <property type="entry name" value="DUF6153"/>
</dbReference>
<dbReference type="Pfam" id="PF19650">
    <property type="entry name" value="DUF6153"/>
    <property type="match status" value="1"/>
</dbReference>
<keyword evidence="2" id="KW-0472">Membrane</keyword>
<evidence type="ECO:0000313" key="4">
    <source>
        <dbReference type="Proteomes" id="UP001385809"/>
    </source>
</evidence>
<comment type="caution">
    <text evidence="3">The sequence shown here is derived from an EMBL/GenBank/DDBJ whole genome shotgun (WGS) entry which is preliminary data.</text>
</comment>
<proteinExistence type="predicted"/>
<feature type="region of interest" description="Disordered" evidence="1">
    <location>
        <begin position="36"/>
        <end position="67"/>
    </location>
</feature>
<reference evidence="3 4" key="1">
    <citation type="submission" date="2024-03" db="EMBL/GenBank/DDBJ databases">
        <title>Actinomycetospora sp. OC33-EN08, a novel actinomycete isolated from wild orchid (Aerides multiflora).</title>
        <authorList>
            <person name="Suriyachadkun C."/>
        </authorList>
    </citation>
    <scope>NUCLEOTIDE SEQUENCE [LARGE SCALE GENOMIC DNA]</scope>
    <source>
        <strain evidence="3 4">OC33-EN08</strain>
    </source>
</reference>
<organism evidence="3 4">
    <name type="scientific">Actinomycetospora aurantiaca</name>
    <dbReference type="NCBI Taxonomy" id="3129233"/>
    <lineage>
        <taxon>Bacteria</taxon>
        <taxon>Bacillati</taxon>
        <taxon>Actinomycetota</taxon>
        <taxon>Actinomycetes</taxon>
        <taxon>Pseudonocardiales</taxon>
        <taxon>Pseudonocardiaceae</taxon>
        <taxon>Actinomycetospora</taxon>
    </lineage>
</organism>
<accession>A0ABU8MIR4</accession>
<evidence type="ECO:0000313" key="3">
    <source>
        <dbReference type="EMBL" id="MEJ2867199.1"/>
    </source>
</evidence>